<dbReference type="Proteomes" id="UP000011585">
    <property type="component" value="Unassembled WGS sequence"/>
</dbReference>
<dbReference type="SUPFAM" id="SSF55486">
    <property type="entry name" value="Metalloproteases ('zincins'), catalytic domain"/>
    <property type="match status" value="1"/>
</dbReference>
<dbReference type="OrthoDB" id="386204at2157"/>
<dbReference type="AlphaFoldDB" id="E4NN61"/>
<accession>E4NN61</accession>
<sequence length="206" mass="22738">MSISTVAAILPTHQFKQNESSSLLNNRADAISNAWETDIEDSSGDYSLRTHTHWDKPVSISSDDAGTARQEAAEYVHNNYSFSSKYDSILVIHDEKWNDNVTGMAPIPPTDGDSDEIAAGNNPQPVAIATTGTLIAAADTHEMGHMYSARHSDHENWGVAEFTVMGNPSSTTCNGNDHTFRTRKNRFSDCDITPIRDYMDNHSDLF</sequence>
<evidence type="ECO:0000313" key="4">
    <source>
        <dbReference type="Proteomes" id="UP000011585"/>
    </source>
</evidence>
<proteinExistence type="predicted"/>
<reference evidence="2 4" key="2">
    <citation type="journal article" date="2014" name="PLoS Genet.">
        <title>Phylogenetically driven sequencing of extremely halophilic archaea reveals strategies for static and dynamic osmo-response.</title>
        <authorList>
            <person name="Becker E.A."/>
            <person name="Seitzer P.M."/>
            <person name="Tritt A."/>
            <person name="Larsen D."/>
            <person name="Krusor M."/>
            <person name="Yao A.I."/>
            <person name="Wu D."/>
            <person name="Madern D."/>
            <person name="Eisen J.A."/>
            <person name="Darling A.E."/>
            <person name="Facciotti M.T."/>
        </authorList>
    </citation>
    <scope>NUCLEOTIDE SEQUENCE [LARGE SCALE GENOMIC DNA]</scope>
    <source>
        <strain evidence="2 4">DSM 11551</strain>
    </source>
</reference>
<protein>
    <submittedName>
        <fullName evidence="1">Uncharacterized protein</fullName>
    </submittedName>
</protein>
<dbReference type="InterPro" id="IPR024079">
    <property type="entry name" value="MetalloPept_cat_dom_sf"/>
</dbReference>
<dbReference type="GeneID" id="9992513"/>
<evidence type="ECO:0000313" key="1">
    <source>
        <dbReference type="EMBL" id="ADQ66291.1"/>
    </source>
</evidence>
<dbReference type="Proteomes" id="UP000006663">
    <property type="component" value="Chromosome"/>
</dbReference>
<reference evidence="1 3" key="1">
    <citation type="journal article" date="2009" name="Stand. Genomic Sci.">
        <title>Complete genome sequence of Halogeometricum borinquense type strain (PR3).</title>
        <authorList>
            <person name="Malfatti S."/>
            <person name="Tindall B.J."/>
            <person name="Schneider S."/>
            <person name="Fahnrich R."/>
            <person name="Lapidus A."/>
            <person name="Labuttii K."/>
            <person name="Copeland A."/>
            <person name="Glavina Del Rio T."/>
            <person name="Nolan M."/>
            <person name="Chen F."/>
            <person name="Lucas S."/>
            <person name="Tice H."/>
            <person name="Cheng J.F."/>
            <person name="Bruce D."/>
            <person name="Goodwin L."/>
            <person name="Pitluck S."/>
            <person name="Anderson I."/>
            <person name="Pati A."/>
            <person name="Ivanova N."/>
            <person name="Mavromatis K."/>
            <person name="Chen A."/>
            <person name="Palaniappan K."/>
            <person name="D'haeseleer P."/>
            <person name="Goker M."/>
            <person name="Bristow J."/>
            <person name="Eisen J.A."/>
            <person name="Markowitz V."/>
            <person name="Hugenholtz P."/>
            <person name="Kyrpides N.C."/>
            <person name="Klenk H.P."/>
            <person name="Chain P."/>
        </authorList>
    </citation>
    <scope>NUCLEOTIDE SEQUENCE [LARGE SCALE GENOMIC DNA]</scope>
    <source>
        <strain evidence="3">ATCC 700274 / DSM 11551 / JCM 10706 / KCTC 4070 / PR3</strain>
        <strain evidence="1">PR 3</strain>
    </source>
</reference>
<evidence type="ECO:0000313" key="2">
    <source>
        <dbReference type="EMBL" id="ELY27719.1"/>
    </source>
</evidence>
<evidence type="ECO:0000313" key="3">
    <source>
        <dbReference type="Proteomes" id="UP000006663"/>
    </source>
</evidence>
<dbReference type="HOGENOM" id="CLU_1329426_0_0_2"/>
<keyword evidence="3" id="KW-1185">Reference proteome</keyword>
<name>E4NN61_HALBP</name>
<dbReference type="RefSeq" id="WP_006055140.1">
    <property type="nucleotide sequence ID" value="NC_014729.1"/>
</dbReference>
<dbReference type="EMBL" id="CP001690">
    <property type="protein sequence ID" value="ADQ66291.1"/>
    <property type="molecule type" value="Genomic_DNA"/>
</dbReference>
<gene>
    <name evidence="1" type="ordered locus">Hbor_06930</name>
    <name evidence="2" type="ORF">C499_09117</name>
</gene>
<dbReference type="Gene3D" id="3.40.390.10">
    <property type="entry name" value="Collagenase (Catalytic Domain)"/>
    <property type="match status" value="1"/>
</dbReference>
<dbReference type="GO" id="GO:0008237">
    <property type="term" value="F:metallopeptidase activity"/>
    <property type="evidence" value="ECO:0007669"/>
    <property type="project" value="InterPro"/>
</dbReference>
<organism evidence="1 3">
    <name type="scientific">Halogeometricum borinquense (strain ATCC 700274 / DSM 11551 / JCM 10706 / KCTC 4070 / PR3)</name>
    <dbReference type="NCBI Taxonomy" id="469382"/>
    <lineage>
        <taxon>Archaea</taxon>
        <taxon>Methanobacteriati</taxon>
        <taxon>Methanobacteriota</taxon>
        <taxon>Stenosarchaea group</taxon>
        <taxon>Halobacteria</taxon>
        <taxon>Halobacteriales</taxon>
        <taxon>Haloferacaceae</taxon>
        <taxon>Halogeometricum</taxon>
    </lineage>
</organism>
<dbReference type="EMBL" id="AOHT01000032">
    <property type="protein sequence ID" value="ELY27719.1"/>
    <property type="molecule type" value="Genomic_DNA"/>
</dbReference>
<dbReference type="KEGG" id="hbo:Hbor_06930"/>